<evidence type="ECO:0000313" key="4">
    <source>
        <dbReference type="EMBL" id="TLD93319.1"/>
    </source>
</evidence>
<dbReference type="EMBL" id="JRMP02000014">
    <property type="protein sequence ID" value="TLD93319.1"/>
    <property type="molecule type" value="Genomic_DNA"/>
</dbReference>
<dbReference type="Proteomes" id="UP000029714">
    <property type="component" value="Unassembled WGS sequence"/>
</dbReference>
<evidence type="ECO:0000259" key="2">
    <source>
        <dbReference type="Pfam" id="PF03795"/>
    </source>
</evidence>
<comment type="caution">
    <text evidence="4">The sequence shown here is derived from an EMBL/GenBank/DDBJ whole genome shotgun (WGS) entry which is preliminary data.</text>
</comment>
<gene>
    <name evidence="3" type="ORF">DCO61_04255</name>
    <name evidence="4" type="ORF">LS64_008780</name>
</gene>
<keyword evidence="5" id="KW-1185">Reference proteome</keyword>
<dbReference type="GO" id="GO:0016787">
    <property type="term" value="F:hydrolase activity"/>
    <property type="evidence" value="ECO:0007669"/>
    <property type="project" value="UniProtKB-KW"/>
</dbReference>
<keyword evidence="4" id="KW-0378">Hydrolase</keyword>
<dbReference type="EMBL" id="QBIU01000001">
    <property type="protein sequence ID" value="MWV69242.1"/>
    <property type="molecule type" value="Genomic_DNA"/>
</dbReference>
<evidence type="ECO:0000313" key="6">
    <source>
        <dbReference type="Proteomes" id="UP000477070"/>
    </source>
</evidence>
<dbReference type="Pfam" id="PF03795">
    <property type="entry name" value="YCII"/>
    <property type="match status" value="1"/>
</dbReference>
<name>A0A347VSM9_9HELI</name>
<accession>A0A347VSM9</accession>
<dbReference type="Gene3D" id="3.30.70.1060">
    <property type="entry name" value="Dimeric alpha+beta barrel"/>
    <property type="match status" value="1"/>
</dbReference>
<evidence type="ECO:0000256" key="1">
    <source>
        <dbReference type="ARBA" id="ARBA00007689"/>
    </source>
</evidence>
<sequence length="97" mass="10986">MKLFVMLVNYTAPIEKIEENLNAHRSYLSEGYKEGFLLASGPRNPKDGGLIIGKFECINCATAFSKADPFVQNHVAEYKIYEFDPVLHNTILDSFLK</sequence>
<proteinExistence type="inferred from homology"/>
<dbReference type="AlphaFoldDB" id="A0A347VSM9"/>
<reference evidence="4" key="3">
    <citation type="submission" date="2018-04" db="EMBL/GenBank/DDBJ databases">
        <authorList>
            <person name="Sheh A."/>
            <person name="Shen Z."/>
            <person name="Mannion A.J."/>
            <person name="Fox J.G."/>
        </authorList>
    </citation>
    <scope>NUCLEOTIDE SEQUENCE</scope>
    <source>
        <strain evidence="4">MIT 97-6194</strain>
    </source>
</reference>
<dbReference type="OrthoDB" id="9814407at2"/>
<reference evidence="3 6" key="4">
    <citation type="submission" date="2019-12" db="EMBL/GenBank/DDBJ databases">
        <title>Multi-Generational Helicobacter saguini Isolates.</title>
        <authorList>
            <person name="Mannion A."/>
            <person name="Shen Z."/>
            <person name="Fox J.G."/>
        </authorList>
    </citation>
    <scope>NUCLEOTIDE SEQUENCE [LARGE SCALE GENOMIC DNA]</scope>
    <source>
        <strain evidence="3">16-048</strain>
        <strain evidence="6">16-048 (F4)</strain>
    </source>
</reference>
<evidence type="ECO:0000313" key="3">
    <source>
        <dbReference type="EMBL" id="MWV69242.1"/>
    </source>
</evidence>
<dbReference type="PANTHER" id="PTHR37828:SF1">
    <property type="entry name" value="YCII-RELATED DOMAIN-CONTAINING PROTEIN"/>
    <property type="match status" value="1"/>
</dbReference>
<dbReference type="InterPro" id="IPR011008">
    <property type="entry name" value="Dimeric_a/b-barrel"/>
</dbReference>
<comment type="similarity">
    <text evidence="1">Belongs to the YciI family.</text>
</comment>
<organism evidence="4 5">
    <name type="scientific">Helicobacter saguini</name>
    <dbReference type="NCBI Taxonomy" id="1548018"/>
    <lineage>
        <taxon>Bacteria</taxon>
        <taxon>Pseudomonadati</taxon>
        <taxon>Campylobacterota</taxon>
        <taxon>Epsilonproteobacteria</taxon>
        <taxon>Campylobacterales</taxon>
        <taxon>Helicobacteraceae</taxon>
        <taxon>Helicobacter</taxon>
    </lineage>
</organism>
<protein>
    <submittedName>
        <fullName evidence="4">GTP cyclohydrolase</fullName>
    </submittedName>
</protein>
<dbReference type="SUPFAM" id="SSF54909">
    <property type="entry name" value="Dimeric alpha+beta barrel"/>
    <property type="match status" value="1"/>
</dbReference>
<dbReference type="RefSeq" id="WP_034573287.1">
    <property type="nucleotide sequence ID" value="NZ_JRMP02000014.1"/>
</dbReference>
<evidence type="ECO:0000313" key="5">
    <source>
        <dbReference type="Proteomes" id="UP000029714"/>
    </source>
</evidence>
<reference evidence="4 5" key="2">
    <citation type="journal article" date="2016" name="Infect. Immun.">
        <title>Helicobacter saguini, a Novel Helicobacter Isolated from Cotton-Top Tamarins with Ulcerative Colitis, Has Proinflammatory Properties and Induces Typhlocolitis and Dysplasia in Gnotobiotic IL-10-/- Mice.</title>
        <authorList>
            <person name="Shen Z."/>
            <person name="Mannion A."/>
            <person name="Whary M.T."/>
            <person name="Muthupalani S."/>
            <person name="Sheh A."/>
            <person name="Feng Y."/>
            <person name="Gong G."/>
            <person name="Vandamme P."/>
            <person name="Holcombe H.R."/>
            <person name="Paster B.J."/>
            <person name="Fox J.G."/>
        </authorList>
    </citation>
    <scope>NUCLEOTIDE SEQUENCE [LARGE SCALE GENOMIC DNA]</scope>
    <source>
        <strain evidence="4 5">MIT 97-6194</strain>
    </source>
</reference>
<dbReference type="PANTHER" id="PTHR37828">
    <property type="entry name" value="GSR2449 PROTEIN"/>
    <property type="match status" value="1"/>
</dbReference>
<reference evidence="4 5" key="1">
    <citation type="journal article" date="2014" name="Genome Announc.">
        <title>Draft genome sequences of eight enterohepatic helicobacter species isolated from both laboratory and wild rodents.</title>
        <authorList>
            <person name="Sheh A."/>
            <person name="Shen Z."/>
            <person name="Fox J.G."/>
        </authorList>
    </citation>
    <scope>NUCLEOTIDE SEQUENCE [LARGE SCALE GENOMIC DNA]</scope>
    <source>
        <strain evidence="4 5">MIT 97-6194</strain>
    </source>
</reference>
<dbReference type="InterPro" id="IPR005545">
    <property type="entry name" value="YCII"/>
</dbReference>
<feature type="domain" description="YCII-related" evidence="2">
    <location>
        <begin position="4"/>
        <end position="83"/>
    </location>
</feature>
<dbReference type="Proteomes" id="UP000477070">
    <property type="component" value="Unassembled WGS sequence"/>
</dbReference>